<evidence type="ECO:0000313" key="3">
    <source>
        <dbReference type="Proteomes" id="UP000215914"/>
    </source>
</evidence>
<accession>A0A251V6L1</accession>
<keyword evidence="3" id="KW-1185">Reference proteome</keyword>
<sequence>MSEILPFTNPKSGCITSRSIQDMRNFVSIRTFIFKNPNRIQHMKTRLIFVSTEGAPRMELSFFLLIVENRLNLKRRPVI</sequence>
<proteinExistence type="predicted"/>
<dbReference type="Proteomes" id="UP000215914">
    <property type="component" value="Chromosome 3"/>
</dbReference>
<reference evidence="2" key="2">
    <citation type="submission" date="2017-02" db="EMBL/GenBank/DDBJ databases">
        <title>Sunflower complete genome.</title>
        <authorList>
            <person name="Langlade N."/>
            <person name="Munos S."/>
        </authorList>
    </citation>
    <scope>NUCLEOTIDE SEQUENCE [LARGE SCALE GENOMIC DNA]</scope>
    <source>
        <tissue evidence="2">Leaves</tissue>
    </source>
</reference>
<dbReference type="Gramene" id="mRNA:HanXRQr2_Chr03g0103201">
    <property type="protein sequence ID" value="mRNA:HanXRQr2_Chr03g0103201"/>
    <property type="gene ID" value="HanXRQr2_Chr03g0103201"/>
</dbReference>
<dbReference type="AlphaFoldDB" id="A0A251V6L1"/>
<evidence type="ECO:0000313" key="1">
    <source>
        <dbReference type="EMBL" id="KAF5813818.1"/>
    </source>
</evidence>
<dbReference type="EMBL" id="MNCJ02000318">
    <property type="protein sequence ID" value="KAF5813818.1"/>
    <property type="molecule type" value="Genomic_DNA"/>
</dbReference>
<name>A0A251V6L1_HELAN</name>
<dbReference type="EMBL" id="CM007892">
    <property type="protein sequence ID" value="OTG31258.1"/>
    <property type="molecule type" value="Genomic_DNA"/>
</dbReference>
<gene>
    <name evidence="2" type="ORF">HannXRQ_Chr03g0073541</name>
    <name evidence="1" type="ORF">HanXRQr2_Chr03g0103201</name>
</gene>
<reference evidence="1" key="3">
    <citation type="submission" date="2020-06" db="EMBL/GenBank/DDBJ databases">
        <title>Helianthus annuus Genome sequencing and assembly Release 2.</title>
        <authorList>
            <person name="Gouzy J."/>
            <person name="Langlade N."/>
            <person name="Munos S."/>
        </authorList>
    </citation>
    <scope>NUCLEOTIDE SEQUENCE</scope>
    <source>
        <tissue evidence="1">Leaves</tissue>
    </source>
</reference>
<evidence type="ECO:0000313" key="2">
    <source>
        <dbReference type="EMBL" id="OTG31258.1"/>
    </source>
</evidence>
<reference evidence="1 3" key="1">
    <citation type="journal article" date="2017" name="Nature">
        <title>The sunflower genome provides insights into oil metabolism, flowering and Asterid evolution.</title>
        <authorList>
            <person name="Badouin H."/>
            <person name="Gouzy J."/>
            <person name="Grassa C.J."/>
            <person name="Murat F."/>
            <person name="Staton S.E."/>
            <person name="Cottret L."/>
            <person name="Lelandais-Briere C."/>
            <person name="Owens G.L."/>
            <person name="Carrere S."/>
            <person name="Mayjonade B."/>
            <person name="Legrand L."/>
            <person name="Gill N."/>
            <person name="Kane N.C."/>
            <person name="Bowers J.E."/>
            <person name="Hubner S."/>
            <person name="Bellec A."/>
            <person name="Berard A."/>
            <person name="Berges H."/>
            <person name="Blanchet N."/>
            <person name="Boniface M.C."/>
            <person name="Brunel D."/>
            <person name="Catrice O."/>
            <person name="Chaidir N."/>
            <person name="Claudel C."/>
            <person name="Donnadieu C."/>
            <person name="Faraut T."/>
            <person name="Fievet G."/>
            <person name="Helmstetter N."/>
            <person name="King M."/>
            <person name="Knapp S.J."/>
            <person name="Lai Z."/>
            <person name="Le Paslier M.C."/>
            <person name="Lippi Y."/>
            <person name="Lorenzon L."/>
            <person name="Mandel J.R."/>
            <person name="Marage G."/>
            <person name="Marchand G."/>
            <person name="Marquand E."/>
            <person name="Bret-Mestries E."/>
            <person name="Morien E."/>
            <person name="Nambeesan S."/>
            <person name="Nguyen T."/>
            <person name="Pegot-Espagnet P."/>
            <person name="Pouilly N."/>
            <person name="Raftis F."/>
            <person name="Sallet E."/>
            <person name="Schiex T."/>
            <person name="Thomas J."/>
            <person name="Vandecasteele C."/>
            <person name="Vares D."/>
            <person name="Vear F."/>
            <person name="Vautrin S."/>
            <person name="Crespi M."/>
            <person name="Mangin B."/>
            <person name="Burke J.M."/>
            <person name="Salse J."/>
            <person name="Munos S."/>
            <person name="Vincourt P."/>
            <person name="Rieseberg L.H."/>
            <person name="Langlade N.B."/>
        </authorList>
    </citation>
    <scope>NUCLEOTIDE SEQUENCE [LARGE SCALE GENOMIC DNA]</scope>
    <source>
        <strain evidence="3">cv. SF193</strain>
        <tissue evidence="1">Leaves</tissue>
    </source>
</reference>
<dbReference type="InParanoid" id="A0A251V6L1"/>
<organism evidence="2 3">
    <name type="scientific">Helianthus annuus</name>
    <name type="common">Common sunflower</name>
    <dbReference type="NCBI Taxonomy" id="4232"/>
    <lineage>
        <taxon>Eukaryota</taxon>
        <taxon>Viridiplantae</taxon>
        <taxon>Streptophyta</taxon>
        <taxon>Embryophyta</taxon>
        <taxon>Tracheophyta</taxon>
        <taxon>Spermatophyta</taxon>
        <taxon>Magnoliopsida</taxon>
        <taxon>eudicotyledons</taxon>
        <taxon>Gunneridae</taxon>
        <taxon>Pentapetalae</taxon>
        <taxon>asterids</taxon>
        <taxon>campanulids</taxon>
        <taxon>Asterales</taxon>
        <taxon>Asteraceae</taxon>
        <taxon>Asteroideae</taxon>
        <taxon>Heliantheae alliance</taxon>
        <taxon>Heliantheae</taxon>
        <taxon>Helianthus</taxon>
    </lineage>
</organism>
<protein>
    <submittedName>
        <fullName evidence="2">Uncharacterized protein</fullName>
    </submittedName>
</protein>